<proteinExistence type="predicted"/>
<name>Q54879_STREE</name>
<reference evidence="1" key="1">
    <citation type="journal article" date="1994" name="J. Bacteriol.">
        <title>Identification and nucleotide sequence analysis of a transfer-related region in the streptococcal conjugative transposon Tn5252.</title>
        <authorList>
            <person name="Kilic A.O."/>
            <person name="Vijayakumar M.N."/>
            <person name="al-Khaldi S.F."/>
        </authorList>
    </citation>
    <scope>NUCLEOTIDE SEQUENCE</scope>
    <source>
        <strain evidence="1">SP1000</strain>
    </source>
</reference>
<sequence>MNIKYISVRKFHCRMAYKKGILKRWDGLNKYTLNRWIKEMRENRTFSMYVINPTHKLVFINLEGFESFLRWKQKRTK</sequence>
<evidence type="ECO:0000313" key="1">
    <source>
        <dbReference type="EMBL" id="AAC98430.1"/>
    </source>
</evidence>
<organism evidence="1">
    <name type="scientific">Streptococcus pneumoniae</name>
    <dbReference type="NCBI Taxonomy" id="1313"/>
    <lineage>
        <taxon>Bacteria</taxon>
        <taxon>Bacillati</taxon>
        <taxon>Bacillota</taxon>
        <taxon>Bacilli</taxon>
        <taxon>Lactobacillales</taxon>
        <taxon>Streptococcaceae</taxon>
        <taxon>Streptococcus</taxon>
    </lineage>
</organism>
<reference evidence="1" key="2">
    <citation type="submission" date="1998-12" db="EMBL/GenBank/DDBJ databases">
        <title>A regulatory region in streptococcal conjugative transposon Tn5252.</title>
        <authorList>
            <person name="Srinivas P."/>
            <person name="Vijayakumar M.N."/>
        </authorList>
    </citation>
    <scope>NUCLEOTIDE SEQUENCE</scope>
    <source>
        <strain evidence="1">SP1000</strain>
    </source>
</reference>
<accession>Q54879</accession>
<dbReference type="EMBL" id="L29324">
    <property type="protein sequence ID" value="AAC98430.1"/>
    <property type="molecule type" value="Genomic_DNA"/>
</dbReference>
<dbReference type="AlphaFoldDB" id="Q54879"/>
<protein>
    <submittedName>
        <fullName evidence="1">Excisionase</fullName>
    </submittedName>
</protein>